<dbReference type="RefSeq" id="WP_155220529.1">
    <property type="nucleotide sequence ID" value="NZ_WNHB01000022.1"/>
</dbReference>
<protein>
    <submittedName>
        <fullName evidence="1">Uncharacterized protein</fullName>
    </submittedName>
</protein>
<sequence>MRTGKTSQRRDSQLIIWWLFEHPLKMRVQKGDKIEARRSRRRSFEDRNVGFYYMRTGKTSQRRDSQLTIWWLFEHPLYACSKR</sequence>
<evidence type="ECO:0000313" key="1">
    <source>
        <dbReference type="EMBL" id="MTT32880.1"/>
    </source>
</evidence>
<dbReference type="OrthoDB" id="2982382at2"/>
<reference evidence="1 2" key="1">
    <citation type="submission" date="2019-11" db="EMBL/GenBank/DDBJ databases">
        <title>Terrilactibacillus tamarindus sp. nov. BCM23-1 isolated from bark of Tamarindus indica.</title>
        <authorList>
            <person name="Kingkaew E."/>
            <person name="Tanasupawat S."/>
        </authorList>
    </citation>
    <scope>NUCLEOTIDE SEQUENCE [LARGE SCALE GENOMIC DNA]</scope>
    <source>
        <strain evidence="1 2">BCM23-1</strain>
    </source>
</reference>
<gene>
    <name evidence="1" type="ORF">GMB86_12775</name>
</gene>
<proteinExistence type="predicted"/>
<accession>A0A6N8CT39</accession>
<organism evidence="1 2">
    <name type="scientific">Terrilactibacillus tamarindi</name>
    <dbReference type="NCBI Taxonomy" id="2599694"/>
    <lineage>
        <taxon>Bacteria</taxon>
        <taxon>Bacillati</taxon>
        <taxon>Bacillota</taxon>
        <taxon>Bacilli</taxon>
        <taxon>Bacillales</taxon>
        <taxon>Bacillaceae</taxon>
        <taxon>Terrilactibacillus</taxon>
    </lineage>
</organism>
<name>A0A6N8CT39_9BACI</name>
<dbReference type="Proteomes" id="UP000440978">
    <property type="component" value="Unassembled WGS sequence"/>
</dbReference>
<dbReference type="AlphaFoldDB" id="A0A6N8CT39"/>
<dbReference type="EMBL" id="WNHB01000022">
    <property type="protein sequence ID" value="MTT32880.1"/>
    <property type="molecule type" value="Genomic_DNA"/>
</dbReference>
<evidence type="ECO:0000313" key="2">
    <source>
        <dbReference type="Proteomes" id="UP000440978"/>
    </source>
</evidence>
<comment type="caution">
    <text evidence="1">The sequence shown here is derived from an EMBL/GenBank/DDBJ whole genome shotgun (WGS) entry which is preliminary data.</text>
</comment>
<keyword evidence="2" id="KW-1185">Reference proteome</keyword>